<dbReference type="AlphaFoldDB" id="A0A4Z0P8S3"/>
<name>A0A4Z0P8S3_9BACT</name>
<comment type="caution">
    <text evidence="1">The sequence shown here is derived from an EMBL/GenBank/DDBJ whole genome shotgun (WGS) entry which is preliminary data.</text>
</comment>
<proteinExistence type="predicted"/>
<evidence type="ECO:0000313" key="2">
    <source>
        <dbReference type="Proteomes" id="UP000298337"/>
    </source>
</evidence>
<evidence type="ECO:0000313" key="1">
    <source>
        <dbReference type="EMBL" id="TGE08763.1"/>
    </source>
</evidence>
<dbReference type="Proteomes" id="UP000298337">
    <property type="component" value="Unassembled WGS sequence"/>
</dbReference>
<keyword evidence="2" id="KW-1185">Reference proteome</keyword>
<protein>
    <submittedName>
        <fullName evidence="1">Uncharacterized protein</fullName>
    </submittedName>
</protein>
<dbReference type="EMBL" id="SRLA01000002">
    <property type="protein sequence ID" value="TGE08763.1"/>
    <property type="molecule type" value="Genomic_DNA"/>
</dbReference>
<organism evidence="1 2">
    <name type="scientific">Hymenobacter fodinae</name>
    <dbReference type="NCBI Taxonomy" id="2510796"/>
    <lineage>
        <taxon>Bacteria</taxon>
        <taxon>Pseudomonadati</taxon>
        <taxon>Bacteroidota</taxon>
        <taxon>Cytophagia</taxon>
        <taxon>Cytophagales</taxon>
        <taxon>Hymenobacteraceae</taxon>
        <taxon>Hymenobacter</taxon>
    </lineage>
</organism>
<gene>
    <name evidence="1" type="ORF">EU556_13840</name>
</gene>
<sequence length="91" mass="9788">MNNNTGIILASSSQTVTPTFLFASTVCEAANVSDAFQEQVDKAMANDPGLIIQEITHRTTAINMHNRAADRILLTLLIKGEIVESIDTEAA</sequence>
<accession>A0A4Z0P8S3</accession>
<dbReference type="RefSeq" id="WP_135434672.1">
    <property type="nucleotide sequence ID" value="NZ_SRLA01000002.1"/>
</dbReference>
<reference evidence="1 2" key="1">
    <citation type="submission" date="2019-04" db="EMBL/GenBank/DDBJ databases">
        <authorList>
            <person name="Feng G."/>
            <person name="Zhang J."/>
            <person name="Zhu H."/>
        </authorList>
    </citation>
    <scope>NUCLEOTIDE SEQUENCE [LARGE SCALE GENOMIC DNA]</scope>
    <source>
        <strain evidence="1 2">92R-1</strain>
    </source>
</reference>